<dbReference type="EMBL" id="QWVT01000022">
    <property type="protein sequence ID" value="RID84279.1"/>
    <property type="molecule type" value="Genomic_DNA"/>
</dbReference>
<dbReference type="InterPro" id="IPR036866">
    <property type="entry name" value="RibonucZ/Hydroxyglut_hydro"/>
</dbReference>
<dbReference type="SUPFAM" id="SSF56281">
    <property type="entry name" value="Metallo-hydrolase/oxidoreductase"/>
    <property type="match status" value="1"/>
</dbReference>
<evidence type="ECO:0000313" key="3">
    <source>
        <dbReference type="Proteomes" id="UP000265816"/>
    </source>
</evidence>
<keyword evidence="3" id="KW-1185">Reference proteome</keyword>
<keyword evidence="2" id="KW-0378">Hydrolase</keyword>
<dbReference type="Gene3D" id="3.60.15.10">
    <property type="entry name" value="Ribonuclease Z/Hydroxyacylglutathione hydrolase-like"/>
    <property type="match status" value="1"/>
</dbReference>
<dbReference type="GO" id="GO:0016787">
    <property type="term" value="F:hydrolase activity"/>
    <property type="evidence" value="ECO:0007669"/>
    <property type="project" value="UniProtKB-KW"/>
</dbReference>
<dbReference type="OrthoDB" id="9781189at2"/>
<dbReference type="Proteomes" id="UP000265816">
    <property type="component" value="Unassembled WGS sequence"/>
</dbReference>
<evidence type="ECO:0000313" key="2">
    <source>
        <dbReference type="EMBL" id="RID84279.1"/>
    </source>
</evidence>
<evidence type="ECO:0000259" key="1">
    <source>
        <dbReference type="Pfam" id="PF12706"/>
    </source>
</evidence>
<sequence length="284" mass="32192">MKIEFLGTGGAMTVPRPLCRCEVCEEARLKGVPYSRSGPGLFIHGPNILIDTSEDIYSQINRSTINRIDGVFYSHWHPDHVMGRRVLESMNADWEQYPPQHKQTDIFLPEQVAIDFEHFVGSADHLHFFSLQGFIKQHKLKDGETVTLNGVKITPFRLAEDYVYAFLLEDSGKRILIAMDELNNWNPGKEFEGVDLAVLPIGIFENHPLTGEELLTPGHPVLKEECTFTETIGIIKTLQAKKTMLTHIEKFTGLSFDVLKEVEKNLNLEGLNVEIAYDTLLIEV</sequence>
<dbReference type="Pfam" id="PF12706">
    <property type="entry name" value="Lactamase_B_2"/>
    <property type="match status" value="1"/>
</dbReference>
<dbReference type="RefSeq" id="WP_119113373.1">
    <property type="nucleotide sequence ID" value="NZ_CBCSEO010000017.1"/>
</dbReference>
<comment type="caution">
    <text evidence="2">The sequence shown here is derived from an EMBL/GenBank/DDBJ whole genome shotgun (WGS) entry which is preliminary data.</text>
</comment>
<dbReference type="InterPro" id="IPR001279">
    <property type="entry name" value="Metallo-B-lactamas"/>
</dbReference>
<dbReference type="AlphaFoldDB" id="A0A398B2W5"/>
<name>A0A398B2W5_9BACI</name>
<organism evidence="2 3">
    <name type="scientific">Mesobacillus zeae</name>
    <dbReference type="NCBI Taxonomy" id="1917180"/>
    <lineage>
        <taxon>Bacteria</taxon>
        <taxon>Bacillati</taxon>
        <taxon>Bacillota</taxon>
        <taxon>Bacilli</taxon>
        <taxon>Bacillales</taxon>
        <taxon>Bacillaceae</taxon>
        <taxon>Mesobacillus</taxon>
    </lineage>
</organism>
<protein>
    <submittedName>
        <fullName evidence="2">MBL fold metallo-hydrolase</fullName>
    </submittedName>
</protein>
<accession>A0A398B2W5</accession>
<dbReference type="PANTHER" id="PTHR42663:SF6">
    <property type="entry name" value="HYDROLASE C777.06C-RELATED"/>
    <property type="match status" value="1"/>
</dbReference>
<feature type="domain" description="Metallo-beta-lactamase" evidence="1">
    <location>
        <begin position="47"/>
        <end position="248"/>
    </location>
</feature>
<proteinExistence type="predicted"/>
<gene>
    <name evidence="2" type="ORF">D1970_13380</name>
</gene>
<dbReference type="PANTHER" id="PTHR42663">
    <property type="entry name" value="HYDROLASE C777.06C-RELATED-RELATED"/>
    <property type="match status" value="1"/>
</dbReference>
<reference evidence="2 3" key="1">
    <citation type="submission" date="2018-08" db="EMBL/GenBank/DDBJ databases">
        <title>Bacillus jemisoniae sp. nov., Bacillus chryseoplanitiae sp. nov., Bacillus resnikiae sp. nov., and Bacillus frankliniae sp. nov., isolated from Viking spacecraft and associated surfaces.</title>
        <authorList>
            <person name="Seuylemezian A."/>
            <person name="Vaishampayan P."/>
        </authorList>
    </citation>
    <scope>NUCLEOTIDE SEQUENCE [LARGE SCALE GENOMIC DNA]</scope>
    <source>
        <strain evidence="2 3">JJ-247</strain>
    </source>
</reference>